<gene>
    <name evidence="3" type="ORF">BJX63DRAFT_166032</name>
</gene>
<feature type="region of interest" description="Disordered" evidence="1">
    <location>
        <begin position="1"/>
        <end position="28"/>
    </location>
</feature>
<dbReference type="Proteomes" id="UP001610334">
    <property type="component" value="Unassembled WGS sequence"/>
</dbReference>
<evidence type="ECO:0000256" key="2">
    <source>
        <dbReference type="SAM" id="Phobius"/>
    </source>
</evidence>
<evidence type="ECO:0000256" key="1">
    <source>
        <dbReference type="SAM" id="MobiDB-lite"/>
    </source>
</evidence>
<feature type="compositionally biased region" description="Polar residues" evidence="1">
    <location>
        <begin position="12"/>
        <end position="24"/>
    </location>
</feature>
<keyword evidence="2" id="KW-0812">Transmembrane</keyword>
<protein>
    <submittedName>
        <fullName evidence="3">Uncharacterized protein</fullName>
    </submittedName>
</protein>
<evidence type="ECO:0000313" key="3">
    <source>
        <dbReference type="EMBL" id="KAL2815353.1"/>
    </source>
</evidence>
<comment type="caution">
    <text evidence="3">The sequence shown here is derived from an EMBL/GenBank/DDBJ whole genome shotgun (WGS) entry which is preliminary data.</text>
</comment>
<keyword evidence="2" id="KW-1133">Transmembrane helix</keyword>
<organism evidence="3 4">
    <name type="scientific">Aspergillus granulosus</name>
    <dbReference type="NCBI Taxonomy" id="176169"/>
    <lineage>
        <taxon>Eukaryota</taxon>
        <taxon>Fungi</taxon>
        <taxon>Dikarya</taxon>
        <taxon>Ascomycota</taxon>
        <taxon>Pezizomycotina</taxon>
        <taxon>Eurotiomycetes</taxon>
        <taxon>Eurotiomycetidae</taxon>
        <taxon>Eurotiales</taxon>
        <taxon>Aspergillaceae</taxon>
        <taxon>Aspergillus</taxon>
        <taxon>Aspergillus subgen. Nidulantes</taxon>
    </lineage>
</organism>
<evidence type="ECO:0000313" key="4">
    <source>
        <dbReference type="Proteomes" id="UP001610334"/>
    </source>
</evidence>
<reference evidence="3 4" key="1">
    <citation type="submission" date="2024-07" db="EMBL/GenBank/DDBJ databases">
        <title>Section-level genome sequencing and comparative genomics of Aspergillus sections Usti and Cavernicolus.</title>
        <authorList>
            <consortium name="Lawrence Berkeley National Laboratory"/>
            <person name="Nybo J.L."/>
            <person name="Vesth T.C."/>
            <person name="Theobald S."/>
            <person name="Frisvad J.C."/>
            <person name="Larsen T.O."/>
            <person name="Kjaerboelling I."/>
            <person name="Rothschild-Mancinelli K."/>
            <person name="Lyhne E.K."/>
            <person name="Kogle M.E."/>
            <person name="Barry K."/>
            <person name="Clum A."/>
            <person name="Na H."/>
            <person name="Ledsgaard L."/>
            <person name="Lin J."/>
            <person name="Lipzen A."/>
            <person name="Kuo A."/>
            <person name="Riley R."/>
            <person name="Mondo S."/>
            <person name="Labutti K."/>
            <person name="Haridas S."/>
            <person name="Pangalinan J."/>
            <person name="Salamov A.A."/>
            <person name="Simmons B.A."/>
            <person name="Magnuson J.K."/>
            <person name="Chen J."/>
            <person name="Drula E."/>
            <person name="Henrissat B."/>
            <person name="Wiebenga A."/>
            <person name="Lubbers R.J."/>
            <person name="Gomes A.C."/>
            <person name="Makela M.R."/>
            <person name="Stajich J."/>
            <person name="Grigoriev I.V."/>
            <person name="Mortensen U.H."/>
            <person name="De Vries R.P."/>
            <person name="Baker S.E."/>
            <person name="Andersen M.R."/>
        </authorList>
    </citation>
    <scope>NUCLEOTIDE SEQUENCE [LARGE SCALE GENOMIC DNA]</scope>
    <source>
        <strain evidence="3 4">CBS 588.65</strain>
    </source>
</reference>
<proteinExistence type="predicted"/>
<name>A0ABR4HKU3_9EURO</name>
<keyword evidence="4" id="KW-1185">Reference proteome</keyword>
<dbReference type="EMBL" id="JBFXLT010000028">
    <property type="protein sequence ID" value="KAL2815353.1"/>
    <property type="molecule type" value="Genomic_DNA"/>
</dbReference>
<keyword evidence="2" id="KW-0472">Membrane</keyword>
<sequence length="68" mass="7637">MSIPGCSVGPRLSQNHNQSKNSRNVFRPLRTDHSPRRLCILLVSFPFAALLYAPWLLIVLVENPLQGP</sequence>
<accession>A0ABR4HKU3</accession>
<feature type="transmembrane region" description="Helical" evidence="2">
    <location>
        <begin position="38"/>
        <end position="61"/>
    </location>
</feature>